<evidence type="ECO:0000313" key="1">
    <source>
        <dbReference type="EMBL" id="JAP06829.1"/>
    </source>
</evidence>
<accession>A0A0V0GG33</accession>
<dbReference type="AlphaFoldDB" id="A0A0V0GG33"/>
<reference evidence="1" key="1">
    <citation type="submission" date="2015-12" db="EMBL/GenBank/DDBJ databases">
        <title>Gene expression during late stages of embryo sac development: a critical building block for successful pollen-pistil interactions.</title>
        <authorList>
            <person name="Liu Y."/>
            <person name="Joly V."/>
            <person name="Sabar M."/>
            <person name="Matton D.P."/>
        </authorList>
    </citation>
    <scope>NUCLEOTIDE SEQUENCE</scope>
</reference>
<proteinExistence type="predicted"/>
<name>A0A0V0GG33_SOLCH</name>
<protein>
    <submittedName>
        <fullName evidence="1">Putative ovule protein</fullName>
    </submittedName>
</protein>
<feature type="non-terminal residue" evidence="1">
    <location>
        <position position="64"/>
    </location>
</feature>
<dbReference type="EMBL" id="GEDG01040192">
    <property type="protein sequence ID" value="JAP06829.1"/>
    <property type="molecule type" value="Transcribed_RNA"/>
</dbReference>
<organism evidence="1">
    <name type="scientific">Solanum chacoense</name>
    <name type="common">Chaco potato</name>
    <dbReference type="NCBI Taxonomy" id="4108"/>
    <lineage>
        <taxon>Eukaryota</taxon>
        <taxon>Viridiplantae</taxon>
        <taxon>Streptophyta</taxon>
        <taxon>Embryophyta</taxon>
        <taxon>Tracheophyta</taxon>
        <taxon>Spermatophyta</taxon>
        <taxon>Magnoliopsida</taxon>
        <taxon>eudicotyledons</taxon>
        <taxon>Gunneridae</taxon>
        <taxon>Pentapetalae</taxon>
        <taxon>asterids</taxon>
        <taxon>lamiids</taxon>
        <taxon>Solanales</taxon>
        <taxon>Solanaceae</taxon>
        <taxon>Solanoideae</taxon>
        <taxon>Solaneae</taxon>
        <taxon>Solanum</taxon>
    </lineage>
</organism>
<sequence>MKGVQETSPLVYAPENFITFIKSYSIKDEVSLTLLQCVQQKQIQIPIESCRKLIKYEIFSILYI</sequence>